<dbReference type="Pfam" id="PF06917">
    <property type="entry name" value="Pectate_lyase_2"/>
    <property type="match status" value="1"/>
</dbReference>
<dbReference type="InterPro" id="IPR010702">
    <property type="entry name" value="Pectate_lyase_2"/>
</dbReference>
<dbReference type="Gene3D" id="1.50.10.20">
    <property type="match status" value="2"/>
</dbReference>
<name>A0ABU1NTX5_9BACL</name>
<dbReference type="Proteomes" id="UP001267290">
    <property type="component" value="Unassembled WGS sequence"/>
</dbReference>
<gene>
    <name evidence="1" type="ORF">J2736_001976</name>
</gene>
<reference evidence="1 2" key="1">
    <citation type="submission" date="2023-07" db="EMBL/GenBank/DDBJ databases">
        <title>Sorghum-associated microbial communities from plants grown in Nebraska, USA.</title>
        <authorList>
            <person name="Schachtman D."/>
        </authorList>
    </citation>
    <scope>NUCLEOTIDE SEQUENCE [LARGE SCALE GENOMIC DNA]</scope>
    <source>
        <strain evidence="1 2">CC258</strain>
    </source>
</reference>
<dbReference type="SUPFAM" id="SSF48208">
    <property type="entry name" value="Six-hairpin glycosidases"/>
    <property type="match status" value="1"/>
</dbReference>
<proteinExistence type="predicted"/>
<dbReference type="EMBL" id="JAVDSB010000002">
    <property type="protein sequence ID" value="MDR6550789.1"/>
    <property type="molecule type" value="Genomic_DNA"/>
</dbReference>
<comment type="caution">
    <text evidence="1">The sequence shown here is derived from an EMBL/GenBank/DDBJ whole genome shotgun (WGS) entry which is preliminary data.</text>
</comment>
<keyword evidence="2" id="KW-1185">Reference proteome</keyword>
<dbReference type="RefSeq" id="WP_310225891.1">
    <property type="nucleotide sequence ID" value="NZ_JAVDSB010000002.1"/>
</dbReference>
<protein>
    <recommendedName>
        <fullName evidence="3">Glycosyl hydrolase family 88</fullName>
    </recommendedName>
</protein>
<evidence type="ECO:0000313" key="2">
    <source>
        <dbReference type="Proteomes" id="UP001267290"/>
    </source>
</evidence>
<evidence type="ECO:0008006" key="3">
    <source>
        <dbReference type="Google" id="ProtNLM"/>
    </source>
</evidence>
<evidence type="ECO:0000313" key="1">
    <source>
        <dbReference type="EMBL" id="MDR6550789.1"/>
    </source>
</evidence>
<organism evidence="1 2">
    <name type="scientific">Paenibacillus qinlingensis</name>
    <dbReference type="NCBI Taxonomy" id="1837343"/>
    <lineage>
        <taxon>Bacteria</taxon>
        <taxon>Bacillati</taxon>
        <taxon>Bacillota</taxon>
        <taxon>Bacilli</taxon>
        <taxon>Bacillales</taxon>
        <taxon>Paenibacillaceae</taxon>
        <taxon>Paenibacillus</taxon>
    </lineage>
</organism>
<accession>A0ABU1NTX5</accession>
<dbReference type="InterPro" id="IPR008928">
    <property type="entry name" value="6-hairpin_glycosidase_sf"/>
</dbReference>
<sequence>MNVNILDIVQSHINMLIEHGKDTYGDVHTPMFMATLDPMTKKYPVDDSRSDDFMQRAYRLIHAPKGCSAYWDHSTLNAMVHLANQTGESRYLEEADQYLDYFMKHCVSEQGLFLWGNHHFYDAFRDRNVWFYYGPPLMDFDSTQQPTFHEMRPYVPDWEHMYRLNPTAVETHIRMCEKHHVYDPLTGGFDRHSSQQKDYAFIEAGGILVQSLGFLFSKTKDTALLEKARKIAVFSYSHRNTTTNLIVNCPTQQRWDSKVTTTEVGIWARTLLRTVEYIQSVTNEGDGRAGEIALELKTMALSALQAYLIYGYDSKQESYYGRVNLDGTPDLGQQETVYMPDSYSDVWAFLFPSHDYPMSMAMTILEHIDHSELFALSAKRWADVTVRDCMSMPHGQVRYAEHYGRNIVFLAEYARISGRPEYRIAAERLAEEAVKSLYQQEMFVGHTGAKWYDAVDGVGFLMAGLLYLHNGNKDVIRSLF</sequence>